<proteinExistence type="predicted"/>
<keyword evidence="1" id="KW-0812">Transmembrane</keyword>
<organism evidence="2 3">
    <name type="scientific">Bremerella cremea</name>
    <dbReference type="NCBI Taxonomy" id="1031537"/>
    <lineage>
        <taxon>Bacteria</taxon>
        <taxon>Pseudomonadati</taxon>
        <taxon>Planctomycetota</taxon>
        <taxon>Planctomycetia</taxon>
        <taxon>Pirellulales</taxon>
        <taxon>Pirellulaceae</taxon>
        <taxon>Bremerella</taxon>
    </lineage>
</organism>
<comment type="caution">
    <text evidence="2">The sequence shown here is derived from an EMBL/GenBank/DDBJ whole genome shotgun (WGS) entry which is preliminary data.</text>
</comment>
<reference evidence="2 3" key="1">
    <citation type="submission" date="2018-07" db="EMBL/GenBank/DDBJ databases">
        <title>Comparative genomes isolates from brazilian mangrove.</title>
        <authorList>
            <person name="De Araujo J.E."/>
            <person name="Taketani R.G."/>
            <person name="Silva M.C.P."/>
            <person name="Lourenco M.V."/>
            <person name="Oliveira V.M."/>
            <person name="Andreote F.D."/>
        </authorList>
    </citation>
    <scope>NUCLEOTIDE SEQUENCE [LARGE SCALE GENOMIC DNA]</scope>
    <source>
        <strain evidence="2 3">HEX PRIS-MGV</strain>
    </source>
</reference>
<gene>
    <name evidence="2" type="ORF">DTL42_18730</name>
</gene>
<keyword evidence="1" id="KW-0472">Membrane</keyword>
<keyword evidence="1" id="KW-1133">Transmembrane helix</keyword>
<feature type="transmembrane region" description="Helical" evidence="1">
    <location>
        <begin position="58"/>
        <end position="82"/>
    </location>
</feature>
<evidence type="ECO:0000256" key="1">
    <source>
        <dbReference type="SAM" id="Phobius"/>
    </source>
</evidence>
<dbReference type="Proteomes" id="UP000253562">
    <property type="component" value="Unassembled WGS sequence"/>
</dbReference>
<name>A0A368KPP0_9BACT</name>
<dbReference type="OrthoDB" id="9993811at2"/>
<accession>A0A368KPP0</accession>
<evidence type="ECO:0000313" key="2">
    <source>
        <dbReference type="EMBL" id="RCS43533.1"/>
    </source>
</evidence>
<dbReference type="AlphaFoldDB" id="A0A368KPP0"/>
<evidence type="ECO:0000313" key="3">
    <source>
        <dbReference type="Proteomes" id="UP000253562"/>
    </source>
</evidence>
<sequence length="94" mass="10494">MLRHLLAPLILITLLVGLGSYSGALQWSGWQVTASIRWQQVGDDLGFDVTMHRVYLQMPIAAFLGLLLVTVVVFTAISYFLFRRRANTQAADEA</sequence>
<protein>
    <submittedName>
        <fullName evidence="2">Uncharacterized protein</fullName>
    </submittedName>
</protein>
<dbReference type="EMBL" id="QPEX01000038">
    <property type="protein sequence ID" value="RCS43533.1"/>
    <property type="molecule type" value="Genomic_DNA"/>
</dbReference>
<dbReference type="RefSeq" id="WP_114370830.1">
    <property type="nucleotide sequence ID" value="NZ_QPEX01000038.1"/>
</dbReference>